<dbReference type="PANTHER" id="PTHR11153">
    <property type="entry name" value="SIDEROFLEXIN"/>
    <property type="match status" value="1"/>
</dbReference>
<evidence type="ECO:0000256" key="9">
    <source>
        <dbReference type="SAM" id="Phobius"/>
    </source>
</evidence>
<dbReference type="AlphaFoldDB" id="S4RDD0"/>
<keyword evidence="6 9" id="KW-1133">Transmembrane helix</keyword>
<feature type="transmembrane region" description="Helical" evidence="9">
    <location>
        <begin position="176"/>
        <end position="195"/>
    </location>
</feature>
<dbReference type="GeneTree" id="ENSGT01030000234641"/>
<evidence type="ECO:0000256" key="4">
    <source>
        <dbReference type="ARBA" id="ARBA00022692"/>
    </source>
</evidence>
<dbReference type="PANTHER" id="PTHR11153:SF14">
    <property type="entry name" value="SIDEROFLEXIN-2"/>
    <property type="match status" value="1"/>
</dbReference>
<dbReference type="Ensembl" id="ENSPMAT00000003227.1">
    <property type="protein sequence ID" value="ENSPMAP00000003212.1"/>
    <property type="gene ID" value="ENSPMAG00000002933.1"/>
</dbReference>
<keyword evidence="7" id="KW-0496">Mitochondrion</keyword>
<feature type="transmembrane region" description="Helical" evidence="9">
    <location>
        <begin position="133"/>
        <end position="155"/>
    </location>
</feature>
<keyword evidence="8 9" id="KW-0472">Membrane</keyword>
<dbReference type="GO" id="GO:0140300">
    <property type="term" value="P:serine import into mitochondrion"/>
    <property type="evidence" value="ECO:0007669"/>
    <property type="project" value="TreeGrafter"/>
</dbReference>
<evidence type="ECO:0000256" key="8">
    <source>
        <dbReference type="ARBA" id="ARBA00023136"/>
    </source>
</evidence>
<evidence type="ECO:0000256" key="2">
    <source>
        <dbReference type="ARBA" id="ARBA00005974"/>
    </source>
</evidence>
<keyword evidence="4 9" id="KW-0812">Transmembrane</keyword>
<comment type="similarity">
    <text evidence="2">Belongs to the sideroflexin family.</text>
</comment>
<evidence type="ECO:0000256" key="5">
    <source>
        <dbReference type="ARBA" id="ARBA00022970"/>
    </source>
</evidence>
<accession>S4RDD0</accession>
<dbReference type="HOGENOM" id="CLU_039425_1_1_1"/>
<evidence type="ECO:0000256" key="1">
    <source>
        <dbReference type="ARBA" id="ARBA00004225"/>
    </source>
</evidence>
<dbReference type="InterPro" id="IPR004686">
    <property type="entry name" value="Mtc"/>
</dbReference>
<dbReference type="Pfam" id="PF03820">
    <property type="entry name" value="SFXNs"/>
    <property type="match status" value="1"/>
</dbReference>
<reference evidence="10" key="2">
    <citation type="submission" date="2025-09" db="UniProtKB">
        <authorList>
            <consortium name="Ensembl"/>
        </authorList>
    </citation>
    <scope>IDENTIFICATION</scope>
</reference>
<evidence type="ECO:0000313" key="10">
    <source>
        <dbReference type="Ensembl" id="ENSPMAP00000003212.1"/>
    </source>
</evidence>
<reference evidence="10" key="1">
    <citation type="submission" date="2025-08" db="UniProtKB">
        <authorList>
            <consortium name="Ensembl"/>
        </authorList>
    </citation>
    <scope>IDENTIFICATION</scope>
</reference>
<evidence type="ECO:0000256" key="6">
    <source>
        <dbReference type="ARBA" id="ARBA00022989"/>
    </source>
</evidence>
<sequence>LYFVRSIPAVVLWQWINQSFNALVNYTWITNPSMLWSTTRTDAASPITSVHVQIGMAYVTATSAALVTAVGLNLSTKSAPPLVARWVPFVAVAAANCVNIPMMRQQEIIKGIVVTDENGNELGHSRKAAVKGIAQVVVSRITIAAPGMIILPIVMQRLEKYAFMQRKRFLLGPIQLVLLGCFLTFMVPAGCALYPQTCSMEVSHLEPELQKSIVDKHGDAVARVFFNKGL</sequence>
<comment type="subcellular location">
    <subcellularLocation>
        <location evidence="1">Mitochondrion membrane</location>
        <topology evidence="1">Multi-pass membrane protein</topology>
    </subcellularLocation>
</comment>
<name>S4RDD0_PETMA</name>
<keyword evidence="3" id="KW-0813">Transport</keyword>
<protein>
    <submittedName>
        <fullName evidence="10">Sideroflexin 2</fullName>
    </submittedName>
</protein>
<dbReference type="STRING" id="7757.ENSPMAP00000003212"/>
<keyword evidence="5" id="KW-0029">Amino-acid transport</keyword>
<proteinExistence type="inferred from homology"/>
<dbReference type="GO" id="GO:0005743">
    <property type="term" value="C:mitochondrial inner membrane"/>
    <property type="evidence" value="ECO:0007669"/>
    <property type="project" value="TreeGrafter"/>
</dbReference>
<dbReference type="OMA" id="LEKYAFM"/>
<evidence type="ECO:0000256" key="3">
    <source>
        <dbReference type="ARBA" id="ARBA00022448"/>
    </source>
</evidence>
<organism evidence="10">
    <name type="scientific">Petromyzon marinus</name>
    <name type="common">Sea lamprey</name>
    <dbReference type="NCBI Taxonomy" id="7757"/>
    <lineage>
        <taxon>Eukaryota</taxon>
        <taxon>Metazoa</taxon>
        <taxon>Chordata</taxon>
        <taxon>Craniata</taxon>
        <taxon>Vertebrata</taxon>
        <taxon>Cyclostomata</taxon>
        <taxon>Hyperoartia</taxon>
        <taxon>Petromyzontiformes</taxon>
        <taxon>Petromyzontidae</taxon>
        <taxon>Petromyzon</taxon>
    </lineage>
</organism>
<evidence type="ECO:0000256" key="7">
    <source>
        <dbReference type="ARBA" id="ARBA00023128"/>
    </source>
</evidence>
<dbReference type="GO" id="GO:0015075">
    <property type="term" value="F:monoatomic ion transmembrane transporter activity"/>
    <property type="evidence" value="ECO:0007669"/>
    <property type="project" value="InterPro"/>
</dbReference>